<dbReference type="PANTHER" id="PTHR21248">
    <property type="entry name" value="CARDIOLIPIN SYNTHASE"/>
    <property type="match status" value="1"/>
</dbReference>
<dbReference type="InterPro" id="IPR001736">
    <property type="entry name" value="PLipase_D/transphosphatidylase"/>
</dbReference>
<dbReference type="AlphaFoldDB" id="A0A9D1H580"/>
<name>A0A9D1H580_9FIRM</name>
<dbReference type="PROSITE" id="PS50035">
    <property type="entry name" value="PLD"/>
    <property type="match status" value="2"/>
</dbReference>
<evidence type="ECO:0000256" key="3">
    <source>
        <dbReference type="ARBA" id="ARBA00022516"/>
    </source>
</evidence>
<organism evidence="15 16">
    <name type="scientific">Candidatus Faecivivens stercoripullorum</name>
    <dbReference type="NCBI Taxonomy" id="2840805"/>
    <lineage>
        <taxon>Bacteria</taxon>
        <taxon>Bacillati</taxon>
        <taxon>Bacillota</taxon>
        <taxon>Clostridia</taxon>
        <taxon>Eubacteriales</taxon>
        <taxon>Oscillospiraceae</taxon>
        <taxon>Oscillospiraceae incertae sedis</taxon>
        <taxon>Candidatus Faecivivens</taxon>
    </lineage>
</organism>
<keyword evidence="4" id="KW-0808">Transferase</keyword>
<evidence type="ECO:0000256" key="10">
    <source>
        <dbReference type="ARBA" id="ARBA00023209"/>
    </source>
</evidence>
<dbReference type="GO" id="GO:0008808">
    <property type="term" value="F:cardiolipin synthase activity"/>
    <property type="evidence" value="ECO:0007669"/>
    <property type="project" value="UniProtKB-UniRule"/>
</dbReference>
<dbReference type="SMART" id="SM00155">
    <property type="entry name" value="PLDc"/>
    <property type="match status" value="2"/>
</dbReference>
<keyword evidence="7 13" id="KW-1133">Transmembrane helix</keyword>
<accession>A0A9D1H580</accession>
<comment type="caution">
    <text evidence="15">The sequence shown here is derived from an EMBL/GenBank/DDBJ whole genome shotgun (WGS) entry which is preliminary data.</text>
</comment>
<keyword evidence="2" id="KW-1003">Cell membrane</keyword>
<dbReference type="InterPro" id="IPR025202">
    <property type="entry name" value="PLD-like_dom"/>
</dbReference>
<dbReference type="Gene3D" id="3.30.870.10">
    <property type="entry name" value="Endonuclease Chain A"/>
    <property type="match status" value="2"/>
</dbReference>
<protein>
    <recommendedName>
        <fullName evidence="12">Cardiolipin synthase</fullName>
        <ecNumber evidence="12">2.7.8.-</ecNumber>
    </recommendedName>
</protein>
<proteinExistence type="predicted"/>
<dbReference type="EMBL" id="DVLW01000052">
    <property type="protein sequence ID" value="HIT93945.1"/>
    <property type="molecule type" value="Genomic_DNA"/>
</dbReference>
<reference evidence="15" key="1">
    <citation type="submission" date="2020-10" db="EMBL/GenBank/DDBJ databases">
        <authorList>
            <person name="Gilroy R."/>
        </authorList>
    </citation>
    <scope>NUCLEOTIDE SEQUENCE</scope>
    <source>
        <strain evidence="15">ChiBcec7-5410</strain>
    </source>
</reference>
<dbReference type="GO" id="GO:0032049">
    <property type="term" value="P:cardiolipin biosynthetic process"/>
    <property type="evidence" value="ECO:0007669"/>
    <property type="project" value="UniProtKB-UniRule"/>
</dbReference>
<evidence type="ECO:0000256" key="4">
    <source>
        <dbReference type="ARBA" id="ARBA00022679"/>
    </source>
</evidence>
<keyword evidence="5 13" id="KW-0812">Transmembrane</keyword>
<evidence type="ECO:0000256" key="13">
    <source>
        <dbReference type="SAM" id="Phobius"/>
    </source>
</evidence>
<evidence type="ECO:0000256" key="7">
    <source>
        <dbReference type="ARBA" id="ARBA00022989"/>
    </source>
</evidence>
<evidence type="ECO:0000256" key="9">
    <source>
        <dbReference type="ARBA" id="ARBA00023136"/>
    </source>
</evidence>
<dbReference type="NCBIfam" id="TIGR04265">
    <property type="entry name" value="bac_cardiolipin"/>
    <property type="match status" value="1"/>
</dbReference>
<dbReference type="PANTHER" id="PTHR21248:SF22">
    <property type="entry name" value="PHOSPHOLIPASE D"/>
    <property type="match status" value="1"/>
</dbReference>
<dbReference type="InterPro" id="IPR027379">
    <property type="entry name" value="CLS_N"/>
</dbReference>
<feature type="transmembrane region" description="Helical" evidence="13">
    <location>
        <begin position="41"/>
        <end position="58"/>
    </location>
</feature>
<dbReference type="Pfam" id="PF13396">
    <property type="entry name" value="PLDc_N"/>
    <property type="match status" value="1"/>
</dbReference>
<dbReference type="Pfam" id="PF13091">
    <property type="entry name" value="PLDc_2"/>
    <property type="match status" value="2"/>
</dbReference>
<gene>
    <name evidence="15" type="primary">cls</name>
    <name evidence="15" type="ORF">IAC43_02045</name>
</gene>
<comment type="subcellular location">
    <subcellularLocation>
        <location evidence="1">Cell membrane</location>
        <topology evidence="1">Multi-pass membrane protein</topology>
    </subcellularLocation>
</comment>
<evidence type="ECO:0000256" key="6">
    <source>
        <dbReference type="ARBA" id="ARBA00022737"/>
    </source>
</evidence>
<keyword evidence="11" id="KW-1208">Phospholipid metabolism</keyword>
<feature type="transmembrane region" description="Helical" evidence="13">
    <location>
        <begin position="70"/>
        <end position="88"/>
    </location>
</feature>
<dbReference type="Proteomes" id="UP000824160">
    <property type="component" value="Unassembled WGS sequence"/>
</dbReference>
<dbReference type="EC" id="2.7.8.-" evidence="12"/>
<evidence type="ECO:0000256" key="2">
    <source>
        <dbReference type="ARBA" id="ARBA00022475"/>
    </source>
</evidence>
<feature type="domain" description="PLD phosphodiesterase" evidence="14">
    <location>
        <begin position="246"/>
        <end position="273"/>
    </location>
</feature>
<feature type="domain" description="PLD phosphodiesterase" evidence="14">
    <location>
        <begin position="426"/>
        <end position="453"/>
    </location>
</feature>
<dbReference type="CDD" id="cd09154">
    <property type="entry name" value="PLDc_SMU_988_like_1"/>
    <property type="match status" value="1"/>
</dbReference>
<evidence type="ECO:0000256" key="1">
    <source>
        <dbReference type="ARBA" id="ARBA00004651"/>
    </source>
</evidence>
<feature type="transmembrane region" description="Helical" evidence="13">
    <location>
        <begin position="12"/>
        <end position="35"/>
    </location>
</feature>
<evidence type="ECO:0000313" key="16">
    <source>
        <dbReference type="Proteomes" id="UP000824160"/>
    </source>
</evidence>
<dbReference type="SUPFAM" id="SSF56024">
    <property type="entry name" value="Phospholipase D/nuclease"/>
    <property type="match status" value="2"/>
</dbReference>
<evidence type="ECO:0000256" key="12">
    <source>
        <dbReference type="NCBIfam" id="TIGR04265"/>
    </source>
</evidence>
<evidence type="ECO:0000256" key="11">
    <source>
        <dbReference type="ARBA" id="ARBA00023264"/>
    </source>
</evidence>
<sequence length="513" mass="59375">MKAKQISQFIFRRVVIVALLLIAQVATMVVFQVHFSSYSSWFYMASVFASLMAVFAILTSRSNPAYKIAWIVLIMAFPIFGGPFYLLFGTSRLSRHTKKKMSIIMQKMLYYDAPHEHLQKLLYAENPTAALQSGYIERGAHCPVYSHTMCEYHEIGEKSWKRMLEELEKAEHYIFLEYFIIEEGEMWNSILEILRRKAAQGVDVRVLYDDLGCIFKLPDGYDKLLESYGIRACVFNPFIPVLNLRMNNRDHRKICVIDGHTGFTGGINLADEYINVHEVHGHWKDTAIMLKGDAVWSLTVMFLTMWDFVKGDKTDFELYRPQIHQNTQYLSDGLVQPFTDNPLDNEPVGENVYLNMINRAQRYVYITTPYLIISNEMMTALTNAAKSGVDVRIITPHVPDKWYVHMVSQAHYPQLVEAGVRIFEYTPGFIHAKTFVSDDLYAVVGTINLDYRSLYLHFECATWLYRNSSIRAIYHDFEHTQEVSQEITLADCRAVSFGKRLLRNILKVFAPLM</sequence>
<evidence type="ECO:0000313" key="15">
    <source>
        <dbReference type="EMBL" id="HIT93945.1"/>
    </source>
</evidence>
<keyword evidence="3" id="KW-0444">Lipid biosynthesis</keyword>
<evidence type="ECO:0000256" key="5">
    <source>
        <dbReference type="ARBA" id="ARBA00022692"/>
    </source>
</evidence>
<keyword evidence="9 13" id="KW-0472">Membrane</keyword>
<keyword evidence="6" id="KW-0677">Repeat</keyword>
<evidence type="ECO:0000259" key="14">
    <source>
        <dbReference type="PROSITE" id="PS50035"/>
    </source>
</evidence>
<evidence type="ECO:0000256" key="8">
    <source>
        <dbReference type="ARBA" id="ARBA00023098"/>
    </source>
</evidence>
<dbReference type="InterPro" id="IPR022924">
    <property type="entry name" value="Cardiolipin_synthase"/>
</dbReference>
<dbReference type="GO" id="GO:0005886">
    <property type="term" value="C:plasma membrane"/>
    <property type="evidence" value="ECO:0007669"/>
    <property type="project" value="UniProtKB-SubCell"/>
</dbReference>
<keyword evidence="8" id="KW-0443">Lipid metabolism</keyword>
<reference evidence="15" key="2">
    <citation type="journal article" date="2021" name="PeerJ">
        <title>Extensive microbial diversity within the chicken gut microbiome revealed by metagenomics and culture.</title>
        <authorList>
            <person name="Gilroy R."/>
            <person name="Ravi A."/>
            <person name="Getino M."/>
            <person name="Pursley I."/>
            <person name="Horton D.L."/>
            <person name="Alikhan N.F."/>
            <person name="Baker D."/>
            <person name="Gharbi K."/>
            <person name="Hall N."/>
            <person name="Watson M."/>
            <person name="Adriaenssens E.M."/>
            <person name="Foster-Nyarko E."/>
            <person name="Jarju S."/>
            <person name="Secka A."/>
            <person name="Antonio M."/>
            <person name="Oren A."/>
            <person name="Chaudhuri R.R."/>
            <person name="La Ragione R."/>
            <person name="Hildebrand F."/>
            <person name="Pallen M.J."/>
        </authorList>
    </citation>
    <scope>NUCLEOTIDE SEQUENCE</scope>
    <source>
        <strain evidence="15">ChiBcec7-5410</strain>
    </source>
</reference>
<keyword evidence="10" id="KW-0594">Phospholipid biosynthesis</keyword>
<dbReference type="CDD" id="cd09160">
    <property type="entry name" value="PLDc_SMU_988_like_2"/>
    <property type="match status" value="1"/>
</dbReference>